<protein>
    <submittedName>
        <fullName evidence="6">Diguanylate cyclase (GGDEF)-like protein/hemerythrin-like metal-binding protein</fullName>
    </submittedName>
</protein>
<evidence type="ECO:0000256" key="2">
    <source>
        <dbReference type="ARBA" id="ARBA00022723"/>
    </source>
</evidence>
<dbReference type="CDD" id="cd01949">
    <property type="entry name" value="GGDEF"/>
    <property type="match status" value="1"/>
</dbReference>
<dbReference type="InterPro" id="IPR035938">
    <property type="entry name" value="Hemerythrin-like_sf"/>
</dbReference>
<evidence type="ECO:0000313" key="6">
    <source>
        <dbReference type="EMBL" id="MBM7561677.1"/>
    </source>
</evidence>
<dbReference type="InterPro" id="IPR012827">
    <property type="entry name" value="Hemerythrin_metal-bd"/>
</dbReference>
<dbReference type="CDD" id="cd12107">
    <property type="entry name" value="Hemerythrin"/>
    <property type="match status" value="1"/>
</dbReference>
<sequence>MHKSSMIRKYRLYLLVIIMIAIAVTAFMLVKELNHVTEKRAEAYADLHSRELATLFSSYLSRDITLAQNTAASAQIKAWLKDEFNQEVKSQALDTLSVFNQSSKDQKMFVAFDTSSNVYYFNTETALAKINIESRMSHDDYWYQEVIDSPHPYTLYLEREPLSTAVTLWINVKIIQNGAFLGVVGTGINMDNFNEDTAFFTNPETATALIIDASGDIKLDTDNGIKLTNMTLQHYVSNESFHERLANALNAPISNTVLSIENSVYSHAGISPIKGSNWSVISLIKGQAFYEMERYGLIFFYILTILLVLVIAIHISIHHIFIKPFDALINSLNQNSAAHSLTIYGLDRNDEFGQLAASIEALSNRLVSSVPVGLFLLNDKGDLIYGNDYFVKQFGLNTTGEMVTFYGKNLHDIFSDSADYTQFSNYIKNQLALGVMEAKLKRIDQQVFWAEIHLTQTDRDGFSGFEGILLNIQLKKEYESELINQATVDPLTQLYNRRYFDETVKKEINRSTRHHHPLSMILFDLDHFKTINDTFGHIVGDEILSNITDVASNCLRETDTIARWGGEEFSILLPETDLQGAYHVAEKIRQAIMTYKHPTVTRITASFGIAQYRMDESYITWFERVDRYLYYAKENGRNQIYGLNRDYKSIDQLIQLKWHDSFSSGNTIIDEQHKELFKIANSIISNTMKINSESANRHAIKAFFEFVKKHFEDEEYILRDVGYPEEDLLKHKKDHDALLSKIKSKCSKENLTHSEVMQIAMMLIQEVVYEHMIQEDAKYFDYTRKTTDLPD</sequence>
<dbReference type="NCBIfam" id="TIGR00254">
    <property type="entry name" value="GGDEF"/>
    <property type="match status" value="1"/>
</dbReference>
<dbReference type="Pfam" id="PF00990">
    <property type="entry name" value="GGDEF"/>
    <property type="match status" value="1"/>
</dbReference>
<keyword evidence="4" id="KW-0472">Membrane</keyword>
<dbReference type="PANTHER" id="PTHR45138">
    <property type="entry name" value="REGULATORY COMPONENTS OF SENSORY TRANSDUCTION SYSTEM"/>
    <property type="match status" value="1"/>
</dbReference>
<evidence type="ECO:0000259" key="5">
    <source>
        <dbReference type="PROSITE" id="PS50887"/>
    </source>
</evidence>
<feature type="domain" description="GGDEF" evidence="5">
    <location>
        <begin position="516"/>
        <end position="645"/>
    </location>
</feature>
<dbReference type="SUPFAM" id="SSF47188">
    <property type="entry name" value="Hemerythrin-like"/>
    <property type="match status" value="1"/>
</dbReference>
<keyword evidence="4" id="KW-0812">Transmembrane</keyword>
<accession>A0ABS2MQR2</accession>
<dbReference type="Gene3D" id="1.20.120.50">
    <property type="entry name" value="Hemerythrin-like"/>
    <property type="match status" value="1"/>
</dbReference>
<dbReference type="SMART" id="SM00267">
    <property type="entry name" value="GGDEF"/>
    <property type="match status" value="1"/>
</dbReference>
<feature type="transmembrane region" description="Helical" evidence="4">
    <location>
        <begin position="295"/>
        <end position="317"/>
    </location>
</feature>
<dbReference type="PROSITE" id="PS50887">
    <property type="entry name" value="GGDEF"/>
    <property type="match status" value="1"/>
</dbReference>
<dbReference type="EMBL" id="JAFBDT010000007">
    <property type="protein sequence ID" value="MBM7561677.1"/>
    <property type="molecule type" value="Genomic_DNA"/>
</dbReference>
<comment type="similarity">
    <text evidence="1">Belongs to the hemerythrin family.</text>
</comment>
<dbReference type="Proteomes" id="UP000767854">
    <property type="component" value="Unassembled WGS sequence"/>
</dbReference>
<proteinExistence type="inferred from homology"/>
<name>A0ABS2MQR2_9FIRM</name>
<keyword evidence="7" id="KW-1185">Reference proteome</keyword>
<dbReference type="Gene3D" id="3.30.70.270">
    <property type="match status" value="1"/>
</dbReference>
<dbReference type="PANTHER" id="PTHR45138:SF9">
    <property type="entry name" value="DIGUANYLATE CYCLASE DGCM-RELATED"/>
    <property type="match status" value="1"/>
</dbReference>
<evidence type="ECO:0000256" key="4">
    <source>
        <dbReference type="SAM" id="Phobius"/>
    </source>
</evidence>
<dbReference type="Gene3D" id="6.10.340.10">
    <property type="match status" value="1"/>
</dbReference>
<organism evidence="6 7">
    <name type="scientific">Fusibacter tunisiensis</name>
    <dbReference type="NCBI Taxonomy" id="1008308"/>
    <lineage>
        <taxon>Bacteria</taxon>
        <taxon>Bacillati</taxon>
        <taxon>Bacillota</taxon>
        <taxon>Clostridia</taxon>
        <taxon>Eubacteriales</taxon>
        <taxon>Eubacteriales Family XII. Incertae Sedis</taxon>
        <taxon>Fusibacter</taxon>
    </lineage>
</organism>
<dbReference type="InterPro" id="IPR043128">
    <property type="entry name" value="Rev_trsase/Diguanyl_cyclase"/>
</dbReference>
<dbReference type="RefSeq" id="WP_204663415.1">
    <property type="nucleotide sequence ID" value="NZ_JAFBDT010000007.1"/>
</dbReference>
<keyword evidence="2" id="KW-0479">Metal-binding</keyword>
<gene>
    <name evidence="6" type="ORF">JOC49_001218</name>
</gene>
<keyword evidence="4" id="KW-1133">Transmembrane helix</keyword>
<dbReference type="InterPro" id="IPR012312">
    <property type="entry name" value="Hemerythrin-like"/>
</dbReference>
<evidence type="ECO:0000256" key="1">
    <source>
        <dbReference type="ARBA" id="ARBA00010587"/>
    </source>
</evidence>
<comment type="caution">
    <text evidence="6">The sequence shown here is derived from an EMBL/GenBank/DDBJ whole genome shotgun (WGS) entry which is preliminary data.</text>
</comment>
<feature type="transmembrane region" description="Helical" evidence="4">
    <location>
        <begin position="12"/>
        <end position="30"/>
    </location>
</feature>
<evidence type="ECO:0000313" key="7">
    <source>
        <dbReference type="Proteomes" id="UP000767854"/>
    </source>
</evidence>
<evidence type="ECO:0000256" key="3">
    <source>
        <dbReference type="ARBA" id="ARBA00023004"/>
    </source>
</evidence>
<dbReference type="Pfam" id="PF01814">
    <property type="entry name" value="Hemerythrin"/>
    <property type="match status" value="1"/>
</dbReference>
<reference evidence="6 7" key="1">
    <citation type="submission" date="2021-01" db="EMBL/GenBank/DDBJ databases">
        <title>Genomic Encyclopedia of Type Strains, Phase IV (KMG-IV): sequencing the most valuable type-strain genomes for metagenomic binning, comparative biology and taxonomic classification.</title>
        <authorList>
            <person name="Goeker M."/>
        </authorList>
    </citation>
    <scope>NUCLEOTIDE SEQUENCE [LARGE SCALE GENOMIC DNA]</scope>
    <source>
        <strain evidence="6 7">DSM 24436</strain>
    </source>
</reference>
<dbReference type="InterPro" id="IPR029787">
    <property type="entry name" value="Nucleotide_cyclase"/>
</dbReference>
<keyword evidence="3" id="KW-0408">Iron</keyword>
<dbReference type="Gene3D" id="3.30.450.20">
    <property type="entry name" value="PAS domain"/>
    <property type="match status" value="2"/>
</dbReference>
<dbReference type="SUPFAM" id="SSF55073">
    <property type="entry name" value="Nucleotide cyclase"/>
    <property type="match status" value="1"/>
</dbReference>
<dbReference type="SUPFAM" id="SSF55785">
    <property type="entry name" value="PYP-like sensor domain (PAS domain)"/>
    <property type="match status" value="1"/>
</dbReference>
<dbReference type="InterPro" id="IPR035965">
    <property type="entry name" value="PAS-like_dom_sf"/>
</dbReference>
<dbReference type="InterPro" id="IPR050469">
    <property type="entry name" value="Diguanylate_Cyclase"/>
</dbReference>
<dbReference type="InterPro" id="IPR000160">
    <property type="entry name" value="GGDEF_dom"/>
</dbReference>
<dbReference type="NCBIfam" id="TIGR02481">
    <property type="entry name" value="hemeryth_dom"/>
    <property type="match status" value="1"/>
</dbReference>